<protein>
    <submittedName>
        <fullName evidence="1">Uncharacterized protein</fullName>
    </submittedName>
</protein>
<keyword evidence="2" id="KW-1185">Reference proteome</keyword>
<proteinExistence type="predicted"/>
<dbReference type="EMBL" id="JAGIKZ010000024">
    <property type="protein sequence ID" value="MBP2242632.1"/>
    <property type="molecule type" value="Genomic_DNA"/>
</dbReference>
<evidence type="ECO:0000313" key="1">
    <source>
        <dbReference type="EMBL" id="MBP2242632.1"/>
    </source>
</evidence>
<sequence length="72" mass="8580">MWINVDHPTKKITFHLDDCIFIPTADSKYKKVNGLLRDGGWLYYKDLQEAQSYYEDNYKKYKFGSCNSCKEN</sequence>
<comment type="caution">
    <text evidence="1">The sequence shown here is derived from an EMBL/GenBank/DDBJ whole genome shotgun (WGS) entry which is preliminary data.</text>
</comment>
<dbReference type="Proteomes" id="UP001519293">
    <property type="component" value="Unassembled WGS sequence"/>
</dbReference>
<evidence type="ECO:0000313" key="2">
    <source>
        <dbReference type="Proteomes" id="UP001519293"/>
    </source>
</evidence>
<accession>A0ABS4RI94</accession>
<name>A0ABS4RI94_9BACI</name>
<reference evidence="1 2" key="1">
    <citation type="submission" date="2021-03" db="EMBL/GenBank/DDBJ databases">
        <title>Genomic Encyclopedia of Type Strains, Phase IV (KMG-IV): sequencing the most valuable type-strain genomes for metagenomic binning, comparative biology and taxonomic classification.</title>
        <authorList>
            <person name="Goeker M."/>
        </authorList>
    </citation>
    <scope>NUCLEOTIDE SEQUENCE [LARGE SCALE GENOMIC DNA]</scope>
    <source>
        <strain evidence="1 2">DSM 26675</strain>
    </source>
</reference>
<organism evidence="1 2">
    <name type="scientific">Cytobacillus eiseniae</name>
    <dbReference type="NCBI Taxonomy" id="762947"/>
    <lineage>
        <taxon>Bacteria</taxon>
        <taxon>Bacillati</taxon>
        <taxon>Bacillota</taxon>
        <taxon>Bacilli</taxon>
        <taxon>Bacillales</taxon>
        <taxon>Bacillaceae</taxon>
        <taxon>Cytobacillus</taxon>
    </lineage>
</organism>
<gene>
    <name evidence="1" type="ORF">J2Z40_003209</name>
</gene>